<evidence type="ECO:0000256" key="1">
    <source>
        <dbReference type="ARBA" id="ARBA00004496"/>
    </source>
</evidence>
<dbReference type="Pfam" id="PF10477">
    <property type="entry name" value="EIF4E-T"/>
    <property type="match status" value="1"/>
</dbReference>
<dbReference type="InterPro" id="IPR018862">
    <property type="entry name" value="eIF4E-T"/>
</dbReference>
<reference evidence="4" key="1">
    <citation type="journal article" date="2023" name="Genome Biol. Evol.">
        <title>Long-read-based Genome Assembly of Drosophila gunungcola Reveals Fewer Chemosensory Genes in Flower-breeding Species.</title>
        <authorList>
            <person name="Negi A."/>
            <person name="Liao B.Y."/>
            <person name="Yeh S.D."/>
        </authorList>
    </citation>
    <scope>NUCLEOTIDE SEQUENCE</scope>
    <source>
        <strain evidence="4">Sukarami</strain>
    </source>
</reference>
<evidence type="ECO:0000313" key="5">
    <source>
        <dbReference type="Proteomes" id="UP001059596"/>
    </source>
</evidence>
<gene>
    <name evidence="4" type="ORF">M5D96_009021</name>
</gene>
<dbReference type="GO" id="GO:0036464">
    <property type="term" value="C:cytoplasmic ribonucleoprotein granule"/>
    <property type="evidence" value="ECO:0007669"/>
    <property type="project" value="UniProtKB-ARBA"/>
</dbReference>
<dbReference type="PANTHER" id="PTHR12269">
    <property type="entry name" value="EUKARYOTIC TRANSLATION INITIATION FACTOR 4E TRANSPORTER"/>
    <property type="match status" value="1"/>
</dbReference>
<evidence type="ECO:0000256" key="3">
    <source>
        <dbReference type="SAM" id="MobiDB-lite"/>
    </source>
</evidence>
<evidence type="ECO:0000313" key="4">
    <source>
        <dbReference type="EMBL" id="KAI8037980.1"/>
    </source>
</evidence>
<accession>A0A9P9YJT0</accession>
<evidence type="ECO:0000256" key="2">
    <source>
        <dbReference type="ARBA" id="ARBA00022490"/>
    </source>
</evidence>
<feature type="compositionally biased region" description="Polar residues" evidence="3">
    <location>
        <begin position="1"/>
        <end position="15"/>
    </location>
</feature>
<dbReference type="EMBL" id="JAMKOV010000009">
    <property type="protein sequence ID" value="KAI8037980.1"/>
    <property type="molecule type" value="Genomic_DNA"/>
</dbReference>
<dbReference type="GO" id="GO:0005634">
    <property type="term" value="C:nucleus"/>
    <property type="evidence" value="ECO:0007669"/>
    <property type="project" value="TreeGrafter"/>
</dbReference>
<proteinExistence type="predicted"/>
<dbReference type="GO" id="GO:0003729">
    <property type="term" value="F:mRNA binding"/>
    <property type="evidence" value="ECO:0007669"/>
    <property type="project" value="TreeGrafter"/>
</dbReference>
<dbReference type="GO" id="GO:0017148">
    <property type="term" value="P:negative regulation of translation"/>
    <property type="evidence" value="ECO:0007669"/>
    <property type="project" value="TreeGrafter"/>
</dbReference>
<feature type="region of interest" description="Disordered" evidence="3">
    <location>
        <begin position="46"/>
        <end position="65"/>
    </location>
</feature>
<organism evidence="4 5">
    <name type="scientific">Drosophila gunungcola</name>
    <name type="common">fruit fly</name>
    <dbReference type="NCBI Taxonomy" id="103775"/>
    <lineage>
        <taxon>Eukaryota</taxon>
        <taxon>Metazoa</taxon>
        <taxon>Ecdysozoa</taxon>
        <taxon>Arthropoda</taxon>
        <taxon>Hexapoda</taxon>
        <taxon>Insecta</taxon>
        <taxon>Pterygota</taxon>
        <taxon>Neoptera</taxon>
        <taxon>Endopterygota</taxon>
        <taxon>Diptera</taxon>
        <taxon>Brachycera</taxon>
        <taxon>Muscomorpha</taxon>
        <taxon>Ephydroidea</taxon>
        <taxon>Drosophilidae</taxon>
        <taxon>Drosophila</taxon>
        <taxon>Sophophora</taxon>
    </lineage>
</organism>
<protein>
    <submittedName>
        <fullName evidence="4">Uncharacterized protein</fullName>
    </submittedName>
</protein>
<keyword evidence="5" id="KW-1185">Reference proteome</keyword>
<dbReference type="PANTHER" id="PTHR12269:SF1">
    <property type="entry name" value="EUKARYOTIC TRANSLATION INITIATION FACTOR 4E TRANSPORTER"/>
    <property type="match status" value="1"/>
</dbReference>
<dbReference type="Proteomes" id="UP001059596">
    <property type="component" value="Unassembled WGS sequence"/>
</dbReference>
<dbReference type="AlphaFoldDB" id="A0A9P9YJT0"/>
<sequence>MSNNRSENETLQSNESSEDLSRANENYVKRVMSGFLVVSKPKSRDVEDRHHRRYRNQTEEPEWFSCGPTSRLDTIELCGFDEDEEKMLKEGNKHHRVVEIEGDVQKHKVSRRQNLLSGIINCIPNNLHFL</sequence>
<comment type="caution">
    <text evidence="4">The sequence shown here is derived from an EMBL/GenBank/DDBJ whole genome shotgun (WGS) entry which is preliminary data.</text>
</comment>
<keyword evidence="2" id="KW-0963">Cytoplasm</keyword>
<comment type="subcellular location">
    <subcellularLocation>
        <location evidence="1">Cytoplasm</location>
    </subcellularLocation>
</comment>
<feature type="region of interest" description="Disordered" evidence="3">
    <location>
        <begin position="1"/>
        <end position="24"/>
    </location>
</feature>
<name>A0A9P9YJT0_9MUSC</name>